<sequence>MAEPVDIQYKQESITPFWQKLSFFFLFPFRQGPLVFLVGITIASALAGLALGGFGTVFKGTLIYLGLRYAFNVLELFSQGRFEGHSMEHSLWGGSERRPAKLGLVVALFLTLCVVLGNSVLDARIAKNVAVQEKLISQYKIDHAAEVARREANSAAFNKRIGLDSDDDAPVADGEAAPDSGDESPSGGFEAEPAESSEYVESGPSRAEIFAMYRPTPSDPLWYTLQPFWFWLVVVALSLMLPSAFIEFALEDKFFRALNPLHVFSFISSMGSAYFAMWSLVLLIGGARQLAMSAGAGMPAALRFPLEMAIAAYLGLVLFAMIGYALYQYHQELSLDVAVDFDGHRQAGGAEAIAQAGSVRAALRAREPTDPLERKLQPLLEEGKVNEAIAEVKDAMRYDRFDAKLNTRLHGLYALLGDSAKTLEHGQQWLTALGKADDGQGALAAVMAMYARDPEFMVENGDVILPAARAAILKRESAVAVKLVRSFDKRFPNHKDTAAVYFVAAKLASEHFRQHATAVKILRMLVAKFPADPVSVEAGTYLAVLEASIAQMSAA</sequence>
<dbReference type="AlphaFoldDB" id="A0A2U2HP96"/>
<feature type="transmembrane region" description="Helical" evidence="2">
    <location>
        <begin position="262"/>
        <end position="284"/>
    </location>
</feature>
<name>A0A2U2HP96_9BURK</name>
<evidence type="ECO:0000256" key="1">
    <source>
        <dbReference type="SAM" id="MobiDB-lite"/>
    </source>
</evidence>
<feature type="region of interest" description="Disordered" evidence="1">
    <location>
        <begin position="161"/>
        <end position="200"/>
    </location>
</feature>
<dbReference type="Proteomes" id="UP000241421">
    <property type="component" value="Unassembled WGS sequence"/>
</dbReference>
<organism evidence="3 4">
    <name type="scientific">Massilia glaciei</name>
    <dbReference type="NCBI Taxonomy" id="1524097"/>
    <lineage>
        <taxon>Bacteria</taxon>
        <taxon>Pseudomonadati</taxon>
        <taxon>Pseudomonadota</taxon>
        <taxon>Betaproteobacteria</taxon>
        <taxon>Burkholderiales</taxon>
        <taxon>Oxalobacteraceae</taxon>
        <taxon>Telluria group</taxon>
        <taxon>Massilia</taxon>
    </lineage>
</organism>
<accession>A0A2U2HP96</accession>
<dbReference type="EMBL" id="PXWF02000092">
    <property type="protein sequence ID" value="PWF49331.1"/>
    <property type="molecule type" value="Genomic_DNA"/>
</dbReference>
<keyword evidence="2" id="KW-0812">Transmembrane</keyword>
<gene>
    <name evidence="3" type="ORF">C7C56_006800</name>
</gene>
<dbReference type="OrthoDB" id="8769854at2"/>
<keyword evidence="4" id="KW-1185">Reference proteome</keyword>
<reference evidence="3 4" key="1">
    <citation type="submission" date="2018-04" db="EMBL/GenBank/DDBJ databases">
        <title>Massilia violaceinigra sp. nov., a novel purple-pigmented bacterium isolated from Tianshan glacier, Xinjiang, China.</title>
        <authorList>
            <person name="Wang H."/>
        </authorList>
    </citation>
    <scope>NUCLEOTIDE SEQUENCE [LARGE SCALE GENOMIC DNA]</scope>
    <source>
        <strain evidence="3 4">B448-2</strain>
    </source>
</reference>
<evidence type="ECO:0000256" key="2">
    <source>
        <dbReference type="SAM" id="Phobius"/>
    </source>
</evidence>
<dbReference type="RefSeq" id="WP_106756704.1">
    <property type="nucleotide sequence ID" value="NZ_PXWF02000092.1"/>
</dbReference>
<feature type="transmembrane region" description="Helical" evidence="2">
    <location>
        <begin position="304"/>
        <end position="327"/>
    </location>
</feature>
<protein>
    <submittedName>
        <fullName evidence="3">Uncharacterized protein</fullName>
    </submittedName>
</protein>
<feature type="transmembrane region" description="Helical" evidence="2">
    <location>
        <begin position="102"/>
        <end position="121"/>
    </location>
</feature>
<evidence type="ECO:0000313" key="3">
    <source>
        <dbReference type="EMBL" id="PWF49331.1"/>
    </source>
</evidence>
<feature type="transmembrane region" description="Helical" evidence="2">
    <location>
        <begin position="34"/>
        <end position="58"/>
    </location>
</feature>
<evidence type="ECO:0000313" key="4">
    <source>
        <dbReference type="Proteomes" id="UP000241421"/>
    </source>
</evidence>
<feature type="transmembrane region" description="Helical" evidence="2">
    <location>
        <begin position="228"/>
        <end position="250"/>
    </location>
</feature>
<comment type="caution">
    <text evidence="3">The sequence shown here is derived from an EMBL/GenBank/DDBJ whole genome shotgun (WGS) entry which is preliminary data.</text>
</comment>
<proteinExistence type="predicted"/>
<keyword evidence="2" id="KW-1133">Transmembrane helix</keyword>
<keyword evidence="2" id="KW-0472">Membrane</keyword>